<dbReference type="Gene3D" id="1.10.287.90">
    <property type="match status" value="1"/>
</dbReference>
<dbReference type="KEGG" id="cari:FNU76_14570"/>
<dbReference type="PROSITE" id="PS50857">
    <property type="entry name" value="COX2_CUA"/>
    <property type="match status" value="1"/>
</dbReference>
<dbReference type="GO" id="GO:0020037">
    <property type="term" value="F:heme binding"/>
    <property type="evidence" value="ECO:0007669"/>
    <property type="project" value="InterPro"/>
</dbReference>
<reference evidence="26" key="1">
    <citation type="submission" date="2019-07" db="EMBL/GenBank/DDBJ databases">
        <title>Chitinimonas sp. nov., isolated from Ny-Alesund, arctica soil.</title>
        <authorList>
            <person name="Xu Q."/>
            <person name="Peng F."/>
        </authorList>
    </citation>
    <scope>NUCLEOTIDE SEQUENCE [LARGE SCALE GENOMIC DNA]</scope>
    <source>
        <strain evidence="26">R3-44</strain>
    </source>
</reference>
<name>A0A516SH84_9NEIS</name>
<feature type="signal peptide" evidence="21">
    <location>
        <begin position="1"/>
        <end position="26"/>
    </location>
</feature>
<feature type="transmembrane region" description="Helical" evidence="20">
    <location>
        <begin position="50"/>
        <end position="70"/>
    </location>
</feature>
<evidence type="ECO:0000256" key="10">
    <source>
        <dbReference type="ARBA" id="ARBA00022982"/>
    </source>
</evidence>
<protein>
    <recommendedName>
        <fullName evidence="19">Cytochrome c oxidase subunit 2</fullName>
        <ecNumber evidence="19">7.1.1.9</ecNumber>
    </recommendedName>
</protein>
<dbReference type="GO" id="GO:0042773">
    <property type="term" value="P:ATP synthesis coupled electron transport"/>
    <property type="evidence" value="ECO:0007669"/>
    <property type="project" value="TreeGrafter"/>
</dbReference>
<dbReference type="InterPro" id="IPR009056">
    <property type="entry name" value="Cyt_c-like_dom"/>
</dbReference>
<evidence type="ECO:0000256" key="18">
    <source>
        <dbReference type="RuleBase" id="RU000456"/>
    </source>
</evidence>
<evidence type="ECO:0000256" key="13">
    <source>
        <dbReference type="ARBA" id="ARBA00023008"/>
    </source>
</evidence>
<evidence type="ECO:0000256" key="9">
    <source>
        <dbReference type="ARBA" id="ARBA00022967"/>
    </source>
</evidence>
<keyword evidence="8 17" id="KW-0479">Metal-binding</keyword>
<evidence type="ECO:0000256" key="2">
    <source>
        <dbReference type="ARBA" id="ARBA00004459"/>
    </source>
</evidence>
<evidence type="ECO:0000256" key="17">
    <source>
        <dbReference type="PROSITE-ProRule" id="PRU00433"/>
    </source>
</evidence>
<dbReference type="InterPro" id="IPR036909">
    <property type="entry name" value="Cyt_c-like_dom_sf"/>
</dbReference>
<dbReference type="Gene3D" id="2.60.40.420">
    <property type="entry name" value="Cupredoxins - blue copper proteins"/>
    <property type="match status" value="1"/>
</dbReference>
<dbReference type="SUPFAM" id="SSF81464">
    <property type="entry name" value="Cytochrome c oxidase subunit II-like, transmembrane region"/>
    <property type="match status" value="1"/>
</dbReference>
<evidence type="ECO:0000256" key="11">
    <source>
        <dbReference type="ARBA" id="ARBA00022989"/>
    </source>
</evidence>
<dbReference type="SUPFAM" id="SSF49503">
    <property type="entry name" value="Cupredoxins"/>
    <property type="match status" value="1"/>
</dbReference>
<gene>
    <name evidence="25" type="primary">coxB</name>
    <name evidence="25" type="ORF">FNU76_14570</name>
</gene>
<dbReference type="GO" id="GO:0016491">
    <property type="term" value="F:oxidoreductase activity"/>
    <property type="evidence" value="ECO:0007669"/>
    <property type="project" value="InterPro"/>
</dbReference>
<evidence type="ECO:0000256" key="8">
    <source>
        <dbReference type="ARBA" id="ARBA00022723"/>
    </source>
</evidence>
<evidence type="ECO:0000256" key="5">
    <source>
        <dbReference type="ARBA" id="ARBA00022617"/>
    </source>
</evidence>
<dbReference type="InterPro" id="IPR036257">
    <property type="entry name" value="Cyt_c_oxidase_su2_TM_sf"/>
</dbReference>
<dbReference type="InterPro" id="IPR045187">
    <property type="entry name" value="CcO_II"/>
</dbReference>
<evidence type="ECO:0000256" key="7">
    <source>
        <dbReference type="ARBA" id="ARBA00022692"/>
    </source>
</evidence>
<feature type="domain" description="Cytochrome oxidase subunit II transmembrane region profile" evidence="23">
    <location>
        <begin position="24"/>
        <end position="119"/>
    </location>
</feature>
<dbReference type="InterPro" id="IPR008972">
    <property type="entry name" value="Cupredoxin"/>
</dbReference>
<keyword evidence="6 18" id="KW-0679">Respiratory chain</keyword>
<comment type="subcellular location">
    <subcellularLocation>
        <location evidence="18">Cell membrane</location>
        <topology evidence="18">Multi-pass membrane protein</topology>
    </subcellularLocation>
    <subcellularLocation>
        <location evidence="2">Cell outer membrane</location>
        <topology evidence="2">Lipid-anchor</topology>
    </subcellularLocation>
    <subcellularLocation>
        <location evidence="1">Membrane</location>
        <topology evidence="1">Multi-pass membrane protein</topology>
    </subcellularLocation>
</comment>
<feature type="chain" id="PRO_5021871674" description="Cytochrome c oxidase subunit 2" evidence="21">
    <location>
        <begin position="27"/>
        <end position="378"/>
    </location>
</feature>
<feature type="transmembrane region" description="Helical" evidence="20">
    <location>
        <begin position="91"/>
        <end position="109"/>
    </location>
</feature>
<evidence type="ECO:0000256" key="4">
    <source>
        <dbReference type="ARBA" id="ARBA00022448"/>
    </source>
</evidence>
<keyword evidence="12 17" id="KW-0408">Iron</keyword>
<keyword evidence="4 18" id="KW-0813">Transport</keyword>
<keyword evidence="21" id="KW-0732">Signal</keyword>
<dbReference type="PROSITE" id="PS00078">
    <property type="entry name" value="COX2"/>
    <property type="match status" value="1"/>
</dbReference>
<keyword evidence="13 19" id="KW-0186">Copper</keyword>
<dbReference type="Gene3D" id="1.10.760.10">
    <property type="entry name" value="Cytochrome c-like domain"/>
    <property type="match status" value="1"/>
</dbReference>
<feature type="domain" description="Cytochrome c" evidence="24">
    <location>
        <begin position="281"/>
        <end position="360"/>
    </location>
</feature>
<dbReference type="AlphaFoldDB" id="A0A516SH84"/>
<dbReference type="GO" id="GO:0004129">
    <property type="term" value="F:cytochrome-c oxidase activity"/>
    <property type="evidence" value="ECO:0007669"/>
    <property type="project" value="UniProtKB-EC"/>
</dbReference>
<dbReference type="PRINTS" id="PR01166">
    <property type="entry name" value="CYCOXIDASEII"/>
</dbReference>
<evidence type="ECO:0000313" key="26">
    <source>
        <dbReference type="Proteomes" id="UP000317550"/>
    </source>
</evidence>
<dbReference type="InterPro" id="IPR001505">
    <property type="entry name" value="Copper_CuA"/>
</dbReference>
<proteinExistence type="inferred from homology"/>
<evidence type="ECO:0000259" key="24">
    <source>
        <dbReference type="PROSITE" id="PS51007"/>
    </source>
</evidence>
<keyword evidence="5 17" id="KW-0349">Heme</keyword>
<evidence type="ECO:0000313" key="25">
    <source>
        <dbReference type="EMBL" id="QDQ27480.1"/>
    </source>
</evidence>
<dbReference type="PANTHER" id="PTHR22888">
    <property type="entry name" value="CYTOCHROME C OXIDASE, SUBUNIT II"/>
    <property type="match status" value="1"/>
</dbReference>
<dbReference type="GO" id="GO:0005507">
    <property type="term" value="F:copper ion binding"/>
    <property type="evidence" value="ECO:0007669"/>
    <property type="project" value="InterPro"/>
</dbReference>
<dbReference type="Proteomes" id="UP000317550">
    <property type="component" value="Chromosome"/>
</dbReference>
<organism evidence="25 26">
    <name type="scientific">Chitinimonas arctica</name>
    <dbReference type="NCBI Taxonomy" id="2594795"/>
    <lineage>
        <taxon>Bacteria</taxon>
        <taxon>Pseudomonadati</taxon>
        <taxon>Pseudomonadota</taxon>
        <taxon>Betaproteobacteria</taxon>
        <taxon>Neisseriales</taxon>
        <taxon>Chitinibacteraceae</taxon>
        <taxon>Chitinimonas</taxon>
    </lineage>
</organism>
<dbReference type="GO" id="GO:0009279">
    <property type="term" value="C:cell outer membrane"/>
    <property type="evidence" value="ECO:0007669"/>
    <property type="project" value="UniProtKB-SubCell"/>
</dbReference>
<evidence type="ECO:0000259" key="22">
    <source>
        <dbReference type="PROSITE" id="PS50857"/>
    </source>
</evidence>
<keyword evidence="26" id="KW-1185">Reference proteome</keyword>
<dbReference type="NCBIfam" id="TIGR02866">
    <property type="entry name" value="CoxB"/>
    <property type="match status" value="1"/>
</dbReference>
<evidence type="ECO:0000256" key="14">
    <source>
        <dbReference type="ARBA" id="ARBA00023136"/>
    </source>
</evidence>
<evidence type="ECO:0000256" key="20">
    <source>
        <dbReference type="SAM" id="Phobius"/>
    </source>
</evidence>
<dbReference type="PROSITE" id="PS50999">
    <property type="entry name" value="COX2_TM"/>
    <property type="match status" value="1"/>
</dbReference>
<comment type="function">
    <text evidence="15 19">Subunits I and II form the functional core of the enzyme complex. Electrons originating in cytochrome c are transferred via heme a and Cu(A) to the binuclear center formed by heme a3 and Cu(B).</text>
</comment>
<comment type="catalytic activity">
    <reaction evidence="16 19">
        <text>4 Fe(II)-[cytochrome c] + O2 + 8 H(+)(in) = 4 Fe(III)-[cytochrome c] + 2 H2O + 4 H(+)(out)</text>
        <dbReference type="Rhea" id="RHEA:11436"/>
        <dbReference type="Rhea" id="RHEA-COMP:10350"/>
        <dbReference type="Rhea" id="RHEA-COMP:14399"/>
        <dbReference type="ChEBI" id="CHEBI:15377"/>
        <dbReference type="ChEBI" id="CHEBI:15378"/>
        <dbReference type="ChEBI" id="CHEBI:15379"/>
        <dbReference type="ChEBI" id="CHEBI:29033"/>
        <dbReference type="ChEBI" id="CHEBI:29034"/>
        <dbReference type="EC" id="7.1.1.9"/>
    </reaction>
</comment>
<evidence type="ECO:0000256" key="16">
    <source>
        <dbReference type="ARBA" id="ARBA00047816"/>
    </source>
</evidence>
<sequence>MGTLMKNRVSRSLAGLSAAVSLSAFADYQLNLQTPVTKVAQDVYDLHTLLLYICGGIFVVVFGVMFYSIFKHRKAAGHKAVNFHESTTVELIWTIIPALILVAMAWPATRVVLEQKDTSGADMTIKVTGYQWKWGYDYLDEGVSFHSRLVTPQVQYENFGGEKPVRNENYLLEVDNPVVVPVGKRVRLLLTANDVIHAWWVPAFSVKQDAIPGFIRDTWFKADKEGVYRGQCVELCGKDHGFMPIVVHVVSDEKYKVWVDEQKKKMAANQDDPNKVWTMPDMMARGQKVYEANCAVCHKSDGKGQGAFPALDGSKMASDKAQKADHIAMVLVGKNAMPSWSKTLSDTELAAVITYERNAWGNKTGDLLQPAEIKAARK</sequence>
<dbReference type="InterPro" id="IPR011759">
    <property type="entry name" value="Cyt_c_oxidase_su2_TM_dom"/>
</dbReference>
<keyword evidence="9" id="KW-1278">Translocase</keyword>
<evidence type="ECO:0000256" key="21">
    <source>
        <dbReference type="SAM" id="SignalP"/>
    </source>
</evidence>
<feature type="domain" description="Cytochrome oxidase subunit II copper A binding" evidence="22">
    <location>
        <begin position="120"/>
        <end position="261"/>
    </location>
</feature>
<keyword evidence="10 18" id="KW-0249">Electron transport</keyword>
<evidence type="ECO:0000256" key="12">
    <source>
        <dbReference type="ARBA" id="ARBA00023004"/>
    </source>
</evidence>
<dbReference type="EC" id="7.1.1.9" evidence="19"/>
<evidence type="ECO:0000256" key="3">
    <source>
        <dbReference type="ARBA" id="ARBA00007866"/>
    </source>
</evidence>
<accession>A0A516SH84</accession>
<evidence type="ECO:0000256" key="19">
    <source>
        <dbReference type="RuleBase" id="RU004024"/>
    </source>
</evidence>
<dbReference type="InterPro" id="IPR014222">
    <property type="entry name" value="Cyt_c_oxidase_su2"/>
</dbReference>
<dbReference type="Pfam" id="PF00116">
    <property type="entry name" value="COX2"/>
    <property type="match status" value="1"/>
</dbReference>
<dbReference type="InterPro" id="IPR002429">
    <property type="entry name" value="CcO_II-like_C"/>
</dbReference>
<dbReference type="OrthoDB" id="9781261at2"/>
<keyword evidence="7 18" id="KW-0812">Transmembrane</keyword>
<evidence type="ECO:0000259" key="23">
    <source>
        <dbReference type="PROSITE" id="PS50999"/>
    </source>
</evidence>
<dbReference type="Pfam" id="PF13442">
    <property type="entry name" value="Cytochrome_CBB3"/>
    <property type="match status" value="1"/>
</dbReference>
<comment type="similarity">
    <text evidence="3 18">Belongs to the cytochrome c oxidase subunit 2 family.</text>
</comment>
<dbReference type="PROSITE" id="PS51007">
    <property type="entry name" value="CYTC"/>
    <property type="match status" value="1"/>
</dbReference>
<keyword evidence="14 20" id="KW-0472">Membrane</keyword>
<keyword evidence="11 20" id="KW-1133">Transmembrane helix</keyword>
<evidence type="ECO:0000256" key="1">
    <source>
        <dbReference type="ARBA" id="ARBA00004141"/>
    </source>
</evidence>
<evidence type="ECO:0000256" key="6">
    <source>
        <dbReference type="ARBA" id="ARBA00022660"/>
    </source>
</evidence>
<dbReference type="EMBL" id="CP041730">
    <property type="protein sequence ID" value="QDQ27480.1"/>
    <property type="molecule type" value="Genomic_DNA"/>
</dbReference>
<dbReference type="PANTHER" id="PTHR22888:SF9">
    <property type="entry name" value="CYTOCHROME C OXIDASE SUBUNIT 2"/>
    <property type="match status" value="1"/>
</dbReference>
<evidence type="ECO:0000256" key="15">
    <source>
        <dbReference type="ARBA" id="ARBA00024688"/>
    </source>
</evidence>
<dbReference type="GO" id="GO:0005886">
    <property type="term" value="C:plasma membrane"/>
    <property type="evidence" value="ECO:0007669"/>
    <property type="project" value="UniProtKB-SubCell"/>
</dbReference>
<dbReference type="Pfam" id="PF02790">
    <property type="entry name" value="COX2_TM"/>
    <property type="match status" value="1"/>
</dbReference>
<dbReference type="SUPFAM" id="SSF46626">
    <property type="entry name" value="Cytochrome c"/>
    <property type="match status" value="1"/>
</dbReference>
<comment type="cofactor">
    <cofactor evidence="19">
        <name>Cu cation</name>
        <dbReference type="ChEBI" id="CHEBI:23378"/>
    </cofactor>
    <text evidence="19">Binds a copper A center.</text>
</comment>